<evidence type="ECO:0000313" key="3">
    <source>
        <dbReference type="Proteomes" id="UP000533461"/>
    </source>
</evidence>
<name>A0A7W3HCL7_ENTAS</name>
<comment type="caution">
    <text evidence="2">The sequence shown here is derived from an EMBL/GenBank/DDBJ whole genome shotgun (WGS) entry which is preliminary data.</text>
</comment>
<evidence type="ECO:0000259" key="1">
    <source>
        <dbReference type="Pfam" id="PF20455"/>
    </source>
</evidence>
<dbReference type="RefSeq" id="WP_182382877.1">
    <property type="nucleotide sequence ID" value="NZ_JABXQT010000001.1"/>
</dbReference>
<proteinExistence type="predicted"/>
<dbReference type="InterPro" id="IPR046554">
    <property type="entry name" value="DUF6708"/>
</dbReference>
<sequence>MFNPFKRFPVDPSSKRFYKGFLRLSDKSVFKIYSQEKGDPDVPGISGFDSVVRLNSTYLELVDRSYNWRGTWTLAGVIFFSLFFGLFCYSIIGLVLGWGGRSFGVWFAVILTWVITLPISLLTYRMMTSEVFFSTYYPIRFNRKNGMVYVYQSGGTVLSVPWQELSFVLTSAKMRFSTQWTIVGCTTEEDGDTVAKAIPLPINLESDPDVLTMYWEFIRCYMEEGDEYLPDLADSIAWCPPVEKQKEGWLFGLLYLSKQWFGRLGLLVNALQLPFFFVISFPRWLVMLTCKIPEWPAEVAAACQPDENDPVNKGAEHNPPQVWRPMLGLQGKERYARTFAKERGAMDRVVARLKAKYGGQNHAD</sequence>
<dbReference type="Proteomes" id="UP000533461">
    <property type="component" value="Unassembled WGS sequence"/>
</dbReference>
<gene>
    <name evidence="2" type="ORF">HV056_04070</name>
</gene>
<dbReference type="Pfam" id="PF20455">
    <property type="entry name" value="DUF6708"/>
    <property type="match status" value="1"/>
</dbReference>
<dbReference type="EMBL" id="JABXRP010000001">
    <property type="protein sequence ID" value="MBA8075754.1"/>
    <property type="molecule type" value="Genomic_DNA"/>
</dbReference>
<reference evidence="2 3" key="1">
    <citation type="submission" date="2020-06" db="EMBL/GenBank/DDBJ databases">
        <title>REHAB project genomes.</title>
        <authorList>
            <person name="Shaw L.P."/>
        </authorList>
    </citation>
    <scope>NUCLEOTIDE SEQUENCE [LARGE SCALE GENOMIC DNA]</scope>
    <source>
        <strain evidence="2 3">RHBSTW-00074</strain>
    </source>
</reference>
<accession>A0A7W3HCL7</accession>
<organism evidence="2 3">
    <name type="scientific">Enterobacter asburiae</name>
    <dbReference type="NCBI Taxonomy" id="61645"/>
    <lineage>
        <taxon>Bacteria</taxon>
        <taxon>Pseudomonadati</taxon>
        <taxon>Pseudomonadota</taxon>
        <taxon>Gammaproteobacteria</taxon>
        <taxon>Enterobacterales</taxon>
        <taxon>Enterobacteriaceae</taxon>
        <taxon>Enterobacter</taxon>
        <taxon>Enterobacter cloacae complex</taxon>
    </lineage>
</organism>
<protein>
    <recommendedName>
        <fullName evidence="1">DUF6708 domain-containing protein</fullName>
    </recommendedName>
</protein>
<feature type="domain" description="DUF6708" evidence="1">
    <location>
        <begin position="126"/>
        <end position="303"/>
    </location>
</feature>
<evidence type="ECO:0000313" key="2">
    <source>
        <dbReference type="EMBL" id="MBA8075754.1"/>
    </source>
</evidence>
<dbReference type="AlphaFoldDB" id="A0A7W3HCL7"/>